<dbReference type="PRINTS" id="PR00080">
    <property type="entry name" value="SDRFAMILY"/>
</dbReference>
<dbReference type="GO" id="GO:0016020">
    <property type="term" value="C:membrane"/>
    <property type="evidence" value="ECO:0007669"/>
    <property type="project" value="TreeGrafter"/>
</dbReference>
<dbReference type="Gene3D" id="3.40.50.720">
    <property type="entry name" value="NAD(P)-binding Rossmann-like Domain"/>
    <property type="match status" value="1"/>
</dbReference>
<sequence length="250" mass="27075">MDSYAVVTGASKGIGRDIAILLAKKGYKLLLIARSATELKQLNEELQNGSLYFAVDLSEPGAAKKVAEFCDKLQVSVLVNNAGFGLWGNFDECNIEQQLNMLQLNINAVVELTHYLLPQLKQQSSYILNVSSTAAYQAVPTLAAYAASKAFVLSFSRALRVELKGSVSVSCLCPGPTDTSFAHRAGMDSLADLAEKFNMKPAEVAKLGVEGMFKKKAEIIPGFLNKLSSIGARYINKSLIERITAGLYKK</sequence>
<dbReference type="PRINTS" id="PR00081">
    <property type="entry name" value="GDHRDH"/>
</dbReference>
<organism evidence="4 5">
    <name type="scientific">Mucilaginibacter mallensis</name>
    <dbReference type="NCBI Taxonomy" id="652787"/>
    <lineage>
        <taxon>Bacteria</taxon>
        <taxon>Pseudomonadati</taxon>
        <taxon>Bacteroidota</taxon>
        <taxon>Sphingobacteriia</taxon>
        <taxon>Sphingobacteriales</taxon>
        <taxon>Sphingobacteriaceae</taxon>
        <taxon>Mucilaginibacter</taxon>
    </lineage>
</organism>
<dbReference type="Proteomes" id="UP000199679">
    <property type="component" value="Chromosome I"/>
</dbReference>
<gene>
    <name evidence="4" type="ORF">SAMN05216490_3153</name>
</gene>
<evidence type="ECO:0000256" key="2">
    <source>
        <dbReference type="ARBA" id="ARBA00023002"/>
    </source>
</evidence>
<dbReference type="PANTHER" id="PTHR44196:SF2">
    <property type="entry name" value="SHORT-CHAIN DEHYDROGENASE-RELATED"/>
    <property type="match status" value="1"/>
</dbReference>
<dbReference type="Pfam" id="PF00106">
    <property type="entry name" value="adh_short"/>
    <property type="match status" value="1"/>
</dbReference>
<evidence type="ECO:0000313" key="5">
    <source>
        <dbReference type="Proteomes" id="UP000199679"/>
    </source>
</evidence>
<evidence type="ECO:0000256" key="1">
    <source>
        <dbReference type="ARBA" id="ARBA00006484"/>
    </source>
</evidence>
<dbReference type="AlphaFoldDB" id="A0A1H1ZLN6"/>
<dbReference type="InterPro" id="IPR036291">
    <property type="entry name" value="NAD(P)-bd_dom_sf"/>
</dbReference>
<evidence type="ECO:0000313" key="4">
    <source>
        <dbReference type="EMBL" id="SDT34352.1"/>
    </source>
</evidence>
<dbReference type="PIRSF" id="PIRSF000126">
    <property type="entry name" value="11-beta-HSD1"/>
    <property type="match status" value="1"/>
</dbReference>
<dbReference type="OrthoDB" id="9808814at2"/>
<dbReference type="EMBL" id="LT629740">
    <property type="protein sequence ID" value="SDT34352.1"/>
    <property type="molecule type" value="Genomic_DNA"/>
</dbReference>
<comment type="similarity">
    <text evidence="1 3">Belongs to the short-chain dehydrogenases/reductases (SDR) family.</text>
</comment>
<keyword evidence="5" id="KW-1185">Reference proteome</keyword>
<dbReference type="GO" id="GO:0016491">
    <property type="term" value="F:oxidoreductase activity"/>
    <property type="evidence" value="ECO:0007669"/>
    <property type="project" value="UniProtKB-KW"/>
</dbReference>
<dbReference type="CDD" id="cd05233">
    <property type="entry name" value="SDR_c"/>
    <property type="match status" value="1"/>
</dbReference>
<accession>A0A1H1ZLN6</accession>
<dbReference type="SUPFAM" id="SSF51735">
    <property type="entry name" value="NAD(P)-binding Rossmann-fold domains"/>
    <property type="match status" value="1"/>
</dbReference>
<dbReference type="RefSeq" id="WP_091374818.1">
    <property type="nucleotide sequence ID" value="NZ_LT629740.1"/>
</dbReference>
<evidence type="ECO:0008006" key="6">
    <source>
        <dbReference type="Google" id="ProtNLM"/>
    </source>
</evidence>
<keyword evidence="2" id="KW-0560">Oxidoreductase</keyword>
<dbReference type="STRING" id="652787.SAMN05216490_3153"/>
<dbReference type="PROSITE" id="PS00061">
    <property type="entry name" value="ADH_SHORT"/>
    <property type="match status" value="1"/>
</dbReference>
<name>A0A1H1ZLN6_MUCMA</name>
<evidence type="ECO:0000256" key="3">
    <source>
        <dbReference type="RuleBase" id="RU000363"/>
    </source>
</evidence>
<proteinExistence type="inferred from homology"/>
<dbReference type="InterPro" id="IPR020904">
    <property type="entry name" value="Sc_DH/Rdtase_CS"/>
</dbReference>
<dbReference type="InterPro" id="IPR002347">
    <property type="entry name" value="SDR_fam"/>
</dbReference>
<reference evidence="4 5" key="1">
    <citation type="submission" date="2016-10" db="EMBL/GenBank/DDBJ databases">
        <authorList>
            <person name="de Groot N.N."/>
        </authorList>
    </citation>
    <scope>NUCLEOTIDE SEQUENCE [LARGE SCALE GENOMIC DNA]</scope>
    <source>
        <strain evidence="4 5">MP1X4</strain>
    </source>
</reference>
<dbReference type="PANTHER" id="PTHR44196">
    <property type="entry name" value="DEHYDROGENASE/REDUCTASE SDR FAMILY MEMBER 7B"/>
    <property type="match status" value="1"/>
</dbReference>
<protein>
    <recommendedName>
        <fullName evidence="6">Short-chain dehydrogenase</fullName>
    </recommendedName>
</protein>